<gene>
    <name evidence="9" type="ORF">JL106_13965</name>
</gene>
<reference evidence="9" key="1">
    <citation type="submission" date="2021-01" db="EMBL/GenBank/DDBJ databases">
        <title>YIM 132084 draft genome.</title>
        <authorList>
            <person name="An D."/>
        </authorList>
    </citation>
    <scope>NUCLEOTIDE SEQUENCE</scope>
    <source>
        <strain evidence="9">YIM 132084</strain>
    </source>
</reference>
<evidence type="ECO:0000259" key="8">
    <source>
        <dbReference type="PROSITE" id="PS50850"/>
    </source>
</evidence>
<dbReference type="GO" id="GO:0022857">
    <property type="term" value="F:transmembrane transporter activity"/>
    <property type="evidence" value="ECO:0007669"/>
    <property type="project" value="InterPro"/>
</dbReference>
<feature type="transmembrane region" description="Helical" evidence="7">
    <location>
        <begin position="70"/>
        <end position="89"/>
    </location>
</feature>
<dbReference type="AlphaFoldDB" id="A0A939BZP5"/>
<name>A0A939BZP5_9ACTN</name>
<dbReference type="GO" id="GO:0005886">
    <property type="term" value="C:plasma membrane"/>
    <property type="evidence" value="ECO:0007669"/>
    <property type="project" value="UniProtKB-SubCell"/>
</dbReference>
<organism evidence="9 10">
    <name type="scientific">Nakamurella leprariae</name>
    <dbReference type="NCBI Taxonomy" id="2803911"/>
    <lineage>
        <taxon>Bacteria</taxon>
        <taxon>Bacillati</taxon>
        <taxon>Actinomycetota</taxon>
        <taxon>Actinomycetes</taxon>
        <taxon>Nakamurellales</taxon>
        <taxon>Nakamurellaceae</taxon>
        <taxon>Nakamurella</taxon>
    </lineage>
</organism>
<proteinExistence type="predicted"/>
<dbReference type="CDD" id="cd17325">
    <property type="entry name" value="MFS_MdtG_SLC18_like"/>
    <property type="match status" value="1"/>
</dbReference>
<feature type="transmembrane region" description="Helical" evidence="7">
    <location>
        <begin position="95"/>
        <end position="117"/>
    </location>
</feature>
<dbReference type="PRINTS" id="PR01035">
    <property type="entry name" value="TCRTETA"/>
</dbReference>
<evidence type="ECO:0000256" key="7">
    <source>
        <dbReference type="SAM" id="Phobius"/>
    </source>
</evidence>
<feature type="transmembrane region" description="Helical" evidence="7">
    <location>
        <begin position="38"/>
        <end position="58"/>
    </location>
</feature>
<evidence type="ECO:0000256" key="4">
    <source>
        <dbReference type="ARBA" id="ARBA00022989"/>
    </source>
</evidence>
<evidence type="ECO:0000256" key="6">
    <source>
        <dbReference type="SAM" id="MobiDB-lite"/>
    </source>
</evidence>
<dbReference type="InterPro" id="IPR050189">
    <property type="entry name" value="MFS_Efflux_Transporters"/>
</dbReference>
<feature type="region of interest" description="Disordered" evidence="6">
    <location>
        <begin position="179"/>
        <end position="219"/>
    </location>
</feature>
<dbReference type="Proteomes" id="UP000663792">
    <property type="component" value="Unassembled WGS sequence"/>
</dbReference>
<feature type="transmembrane region" description="Helical" evidence="7">
    <location>
        <begin position="159"/>
        <end position="177"/>
    </location>
</feature>
<evidence type="ECO:0000313" key="10">
    <source>
        <dbReference type="Proteomes" id="UP000663792"/>
    </source>
</evidence>
<keyword evidence="5 7" id="KW-0472">Membrane</keyword>
<dbReference type="Gene3D" id="1.20.1720.10">
    <property type="entry name" value="Multidrug resistance protein D"/>
    <property type="match status" value="1"/>
</dbReference>
<dbReference type="InterPro" id="IPR020846">
    <property type="entry name" value="MFS_dom"/>
</dbReference>
<keyword evidence="4 7" id="KW-1133">Transmembrane helix</keyword>
<dbReference type="InterPro" id="IPR011701">
    <property type="entry name" value="MFS"/>
</dbReference>
<dbReference type="InterPro" id="IPR036259">
    <property type="entry name" value="MFS_trans_sf"/>
</dbReference>
<feature type="transmembrane region" description="Helical" evidence="7">
    <location>
        <begin position="317"/>
        <end position="335"/>
    </location>
</feature>
<feature type="transmembrane region" description="Helical" evidence="7">
    <location>
        <begin position="5"/>
        <end position="26"/>
    </location>
</feature>
<feature type="transmembrane region" description="Helical" evidence="7">
    <location>
        <begin position="129"/>
        <end position="147"/>
    </location>
</feature>
<dbReference type="Pfam" id="PF07690">
    <property type="entry name" value="MFS_1"/>
    <property type="match status" value="1"/>
</dbReference>
<feature type="domain" description="Major facilitator superfamily (MFS) profile" evidence="8">
    <location>
        <begin position="4"/>
        <end position="428"/>
    </location>
</feature>
<feature type="transmembrane region" description="Helical" evidence="7">
    <location>
        <begin position="374"/>
        <end position="396"/>
    </location>
</feature>
<comment type="caution">
    <text evidence="9">The sequence shown here is derived from an EMBL/GenBank/DDBJ whole genome shotgun (WGS) entry which is preliminary data.</text>
</comment>
<sequence>MPRQIFVLAIVAFLVAIGLGIVGPAIPLLAADFGVGKTLAATAISVFALFRLVSAFANGRLVERFGERRVLGIGLAMQAVTTVLAGIAPNFTLVILFRSLGGFGSAAFTVAAMSLLLRIAPETHRGRAASMYQGGFLLGAIGGPALGGFLTEVSPRVPFIVYGVLLAIAGTVGMIMLRGAPPPPPPAPRTARPSQRRLGLRRRSRRSGPLVSPTPAPDDVTETVVERAVAGADRARPAFSLAQAFRSRAFITCLIINFAAGWTLYGMRTSLMPIYVVEDVGRSIAWAGVAFLIGSAVQALILLRVGKLVDVTGRKPVLIVGAALVTAAIGVLMFPASAPSFLVSMVLMGAGGAMLASAPAAILADLTGGRGGRVVAVFQMASDLGAVIGPMVAGALTDAISYQVAFSASAVVLAIGLGCSIFMPETKRRAKV</sequence>
<feature type="transmembrane region" description="Helical" evidence="7">
    <location>
        <begin position="402"/>
        <end position="423"/>
    </location>
</feature>
<dbReference type="PANTHER" id="PTHR43124:SF3">
    <property type="entry name" value="CHLORAMPHENICOL EFFLUX PUMP RV0191"/>
    <property type="match status" value="1"/>
</dbReference>
<feature type="transmembrane region" description="Helical" evidence="7">
    <location>
        <begin position="285"/>
        <end position="305"/>
    </location>
</feature>
<dbReference type="Gene3D" id="1.20.1250.20">
    <property type="entry name" value="MFS general substrate transporter like domains"/>
    <property type="match status" value="1"/>
</dbReference>
<keyword evidence="3 7" id="KW-0812">Transmembrane</keyword>
<feature type="compositionally biased region" description="Basic residues" evidence="6">
    <location>
        <begin position="194"/>
        <end position="206"/>
    </location>
</feature>
<evidence type="ECO:0000313" key="9">
    <source>
        <dbReference type="EMBL" id="MBM9468385.1"/>
    </source>
</evidence>
<evidence type="ECO:0000256" key="3">
    <source>
        <dbReference type="ARBA" id="ARBA00022692"/>
    </source>
</evidence>
<evidence type="ECO:0000256" key="5">
    <source>
        <dbReference type="ARBA" id="ARBA00023136"/>
    </source>
</evidence>
<dbReference type="PANTHER" id="PTHR43124">
    <property type="entry name" value="PURINE EFFLUX PUMP PBUE"/>
    <property type="match status" value="1"/>
</dbReference>
<keyword evidence="10" id="KW-1185">Reference proteome</keyword>
<feature type="transmembrane region" description="Helical" evidence="7">
    <location>
        <begin position="249"/>
        <end position="265"/>
    </location>
</feature>
<evidence type="ECO:0000256" key="1">
    <source>
        <dbReference type="ARBA" id="ARBA00004651"/>
    </source>
</evidence>
<dbReference type="InterPro" id="IPR001958">
    <property type="entry name" value="Tet-R_TetA/multi-R_MdtG-like"/>
</dbReference>
<dbReference type="EMBL" id="JAERWK010000017">
    <property type="protein sequence ID" value="MBM9468385.1"/>
    <property type="molecule type" value="Genomic_DNA"/>
</dbReference>
<accession>A0A939BZP5</accession>
<comment type="subcellular location">
    <subcellularLocation>
        <location evidence="1">Cell membrane</location>
        <topology evidence="1">Multi-pass membrane protein</topology>
    </subcellularLocation>
</comment>
<dbReference type="SUPFAM" id="SSF103473">
    <property type="entry name" value="MFS general substrate transporter"/>
    <property type="match status" value="1"/>
</dbReference>
<keyword evidence="2" id="KW-1003">Cell membrane</keyword>
<feature type="transmembrane region" description="Helical" evidence="7">
    <location>
        <begin position="341"/>
        <end position="362"/>
    </location>
</feature>
<protein>
    <submittedName>
        <fullName evidence="9">MFS transporter</fullName>
    </submittedName>
</protein>
<evidence type="ECO:0000256" key="2">
    <source>
        <dbReference type="ARBA" id="ARBA00022475"/>
    </source>
</evidence>
<dbReference type="PROSITE" id="PS50850">
    <property type="entry name" value="MFS"/>
    <property type="match status" value="1"/>
</dbReference>